<evidence type="ECO:0000313" key="1">
    <source>
        <dbReference type="EMBL" id="KKK59285.1"/>
    </source>
</evidence>
<dbReference type="EMBL" id="LAZR01063556">
    <property type="protein sequence ID" value="KKK59285.1"/>
    <property type="molecule type" value="Genomic_DNA"/>
</dbReference>
<name>A0A0F8XEA1_9ZZZZ</name>
<organism evidence="1">
    <name type="scientific">marine sediment metagenome</name>
    <dbReference type="NCBI Taxonomy" id="412755"/>
    <lineage>
        <taxon>unclassified sequences</taxon>
        <taxon>metagenomes</taxon>
        <taxon>ecological metagenomes</taxon>
    </lineage>
</organism>
<gene>
    <name evidence="1" type="ORF">LCGC14_3035920</name>
</gene>
<comment type="caution">
    <text evidence="1">The sequence shown here is derived from an EMBL/GenBank/DDBJ whole genome shotgun (WGS) entry which is preliminary data.</text>
</comment>
<proteinExistence type="predicted"/>
<accession>A0A0F8XEA1</accession>
<sequence length="71" mass="7877">MNEEFERYLAAIRAIERPAGYDTIVVVLLPPDDEGVRYPKVVGTCDAETVNRLFKRLAEADSVAATPQTSH</sequence>
<protein>
    <submittedName>
        <fullName evidence="1">Uncharacterized protein</fullName>
    </submittedName>
</protein>
<dbReference type="AlphaFoldDB" id="A0A0F8XEA1"/>
<reference evidence="1" key="1">
    <citation type="journal article" date="2015" name="Nature">
        <title>Complex archaea that bridge the gap between prokaryotes and eukaryotes.</title>
        <authorList>
            <person name="Spang A."/>
            <person name="Saw J.H."/>
            <person name="Jorgensen S.L."/>
            <person name="Zaremba-Niedzwiedzka K."/>
            <person name="Martijn J."/>
            <person name="Lind A.E."/>
            <person name="van Eijk R."/>
            <person name="Schleper C."/>
            <person name="Guy L."/>
            <person name="Ettema T.J."/>
        </authorList>
    </citation>
    <scope>NUCLEOTIDE SEQUENCE</scope>
</reference>